<sequence length="228" mass="26042">MNSFMKYCLSWTPVEHKVEKLDICCDHNGNNFWPESFSTCQSLTALKLAHKLENSPSPPSPFVPVRLVRLPKRLDLPALKSLHLVGIPINFDPIIWFSSCPNLETVQLDLVQFTSPGILRFHSPNLRSLKISLAMRYLPLVKTYVFEIDAPKLTTFEYSGYSDIKCSMLNLSNCLDDVHFNVLKHPYGFTEKDFSLLINNFKEIRLAKSLTLALDTIKVTSYTHSSIF</sequence>
<dbReference type="Gene3D" id="3.80.10.10">
    <property type="entry name" value="Ribonuclease Inhibitor"/>
    <property type="match status" value="1"/>
</dbReference>
<dbReference type="PANTHER" id="PTHR31900">
    <property type="entry name" value="F-BOX/RNI SUPERFAMILY PROTEIN-RELATED"/>
    <property type="match status" value="1"/>
</dbReference>
<dbReference type="InterPro" id="IPR050232">
    <property type="entry name" value="FBL13/AtMIF1-like"/>
</dbReference>
<evidence type="ECO:0000313" key="2">
    <source>
        <dbReference type="Proteomes" id="UP000187203"/>
    </source>
</evidence>
<dbReference type="AlphaFoldDB" id="A0A1R3FY42"/>
<reference evidence="2" key="1">
    <citation type="submission" date="2013-09" db="EMBL/GenBank/DDBJ databases">
        <title>Corchorus olitorius genome sequencing.</title>
        <authorList>
            <person name="Alam M."/>
            <person name="Haque M.S."/>
            <person name="Islam M.S."/>
            <person name="Emdad E.M."/>
            <person name="Islam M.M."/>
            <person name="Ahmed B."/>
            <person name="Halim A."/>
            <person name="Hossen Q.M.M."/>
            <person name="Hossain M.Z."/>
            <person name="Ahmed R."/>
            <person name="Khan M.M."/>
            <person name="Islam R."/>
            <person name="Rashid M.M."/>
            <person name="Khan S.A."/>
            <person name="Rahman M.S."/>
            <person name="Alam M."/>
            <person name="Yahiya A.S."/>
            <person name="Khan M.S."/>
            <person name="Azam M.S."/>
            <person name="Haque T."/>
            <person name="Lashkar M.Z.H."/>
            <person name="Akhand A.I."/>
            <person name="Morshed G."/>
            <person name="Roy S."/>
            <person name="Uddin K.S."/>
            <person name="Rabeya T."/>
            <person name="Hossain A.S."/>
            <person name="Chowdhury A."/>
            <person name="Snigdha A.R."/>
            <person name="Mortoza M.S."/>
            <person name="Matin S.A."/>
            <person name="Hoque S.M.E."/>
            <person name="Islam M.K."/>
            <person name="Roy D.K."/>
            <person name="Haider R."/>
            <person name="Moosa M.M."/>
            <person name="Elias S.M."/>
            <person name="Hasan A.M."/>
            <person name="Jahan S."/>
            <person name="Shafiuddin M."/>
            <person name="Mahmood N."/>
            <person name="Shommy N.S."/>
        </authorList>
    </citation>
    <scope>NUCLEOTIDE SEQUENCE [LARGE SCALE GENOMIC DNA]</scope>
    <source>
        <strain evidence="2">cv. O-4</strain>
    </source>
</reference>
<name>A0A1R3FY42_9ROSI</name>
<protein>
    <submittedName>
        <fullName evidence="1">F-box family protein</fullName>
    </submittedName>
</protein>
<gene>
    <name evidence="1" type="ORF">COLO4_37904</name>
</gene>
<evidence type="ECO:0000313" key="1">
    <source>
        <dbReference type="EMBL" id="OMO50753.1"/>
    </source>
</evidence>
<comment type="caution">
    <text evidence="1">The sequence shown here is derived from an EMBL/GenBank/DDBJ whole genome shotgun (WGS) entry which is preliminary data.</text>
</comment>
<accession>A0A1R3FY42</accession>
<proteinExistence type="predicted"/>
<dbReference type="SUPFAM" id="SSF52047">
    <property type="entry name" value="RNI-like"/>
    <property type="match status" value="1"/>
</dbReference>
<dbReference type="Proteomes" id="UP000187203">
    <property type="component" value="Unassembled WGS sequence"/>
</dbReference>
<organism evidence="1 2">
    <name type="scientific">Corchorus olitorius</name>
    <dbReference type="NCBI Taxonomy" id="93759"/>
    <lineage>
        <taxon>Eukaryota</taxon>
        <taxon>Viridiplantae</taxon>
        <taxon>Streptophyta</taxon>
        <taxon>Embryophyta</taxon>
        <taxon>Tracheophyta</taxon>
        <taxon>Spermatophyta</taxon>
        <taxon>Magnoliopsida</taxon>
        <taxon>eudicotyledons</taxon>
        <taxon>Gunneridae</taxon>
        <taxon>Pentapetalae</taxon>
        <taxon>rosids</taxon>
        <taxon>malvids</taxon>
        <taxon>Malvales</taxon>
        <taxon>Malvaceae</taxon>
        <taxon>Grewioideae</taxon>
        <taxon>Apeibeae</taxon>
        <taxon>Corchorus</taxon>
    </lineage>
</organism>
<dbReference type="EMBL" id="AWUE01024430">
    <property type="protein sequence ID" value="OMO50753.1"/>
    <property type="molecule type" value="Genomic_DNA"/>
</dbReference>
<dbReference type="PANTHER" id="PTHR31900:SF34">
    <property type="entry name" value="EMB|CAB62440.1-RELATED"/>
    <property type="match status" value="1"/>
</dbReference>
<dbReference type="InterPro" id="IPR032675">
    <property type="entry name" value="LRR_dom_sf"/>
</dbReference>
<keyword evidence="2" id="KW-1185">Reference proteome</keyword>